<dbReference type="Gene3D" id="1.10.150.130">
    <property type="match status" value="1"/>
</dbReference>
<feature type="compositionally biased region" description="Basic and acidic residues" evidence="3">
    <location>
        <begin position="161"/>
        <end position="175"/>
    </location>
</feature>
<dbReference type="InterPro" id="IPR011010">
    <property type="entry name" value="DNA_brk_join_enz"/>
</dbReference>
<keyword evidence="2" id="KW-0233">DNA recombination</keyword>
<evidence type="ECO:0000259" key="4">
    <source>
        <dbReference type="PROSITE" id="PS51898"/>
    </source>
</evidence>
<name>A0A934NA29_9BACT</name>
<protein>
    <recommendedName>
        <fullName evidence="4">Tyr recombinase domain-containing protein</fullName>
    </recommendedName>
</protein>
<feature type="region of interest" description="Disordered" evidence="3">
    <location>
        <begin position="151"/>
        <end position="197"/>
    </location>
</feature>
<dbReference type="GO" id="GO:0003677">
    <property type="term" value="F:DNA binding"/>
    <property type="evidence" value="ECO:0007669"/>
    <property type="project" value="UniProtKB-KW"/>
</dbReference>
<evidence type="ECO:0000313" key="6">
    <source>
        <dbReference type="Proteomes" id="UP000612893"/>
    </source>
</evidence>
<reference evidence="5" key="1">
    <citation type="submission" date="2020-10" db="EMBL/GenBank/DDBJ databases">
        <title>Ca. Dormibacterota MAGs.</title>
        <authorList>
            <person name="Montgomery K."/>
        </authorList>
    </citation>
    <scope>NUCLEOTIDE SEQUENCE [LARGE SCALE GENOMIC DNA]</scope>
    <source>
        <strain evidence="5">SC8812_S17_10</strain>
    </source>
</reference>
<dbReference type="Gene3D" id="1.10.443.10">
    <property type="entry name" value="Intergrase catalytic core"/>
    <property type="match status" value="1"/>
</dbReference>
<dbReference type="InterPro" id="IPR002104">
    <property type="entry name" value="Integrase_catalytic"/>
</dbReference>
<accession>A0A934NA29</accession>
<feature type="domain" description="Tyr recombinase" evidence="4">
    <location>
        <begin position="78"/>
        <end position="197"/>
    </location>
</feature>
<dbReference type="AlphaFoldDB" id="A0A934NA29"/>
<dbReference type="Proteomes" id="UP000612893">
    <property type="component" value="Unassembled WGS sequence"/>
</dbReference>
<organism evidence="5 6">
    <name type="scientific">Candidatus Nephthysia bennettiae</name>
    <dbReference type="NCBI Taxonomy" id="3127016"/>
    <lineage>
        <taxon>Bacteria</taxon>
        <taxon>Bacillati</taxon>
        <taxon>Candidatus Dormiibacterota</taxon>
        <taxon>Candidatus Dormibacteria</taxon>
        <taxon>Candidatus Dormibacterales</taxon>
        <taxon>Candidatus Dormibacteraceae</taxon>
        <taxon>Candidatus Nephthysia</taxon>
    </lineage>
</organism>
<dbReference type="GO" id="GO:0015074">
    <property type="term" value="P:DNA integration"/>
    <property type="evidence" value="ECO:0007669"/>
    <property type="project" value="InterPro"/>
</dbReference>
<dbReference type="GO" id="GO:0006310">
    <property type="term" value="P:DNA recombination"/>
    <property type="evidence" value="ECO:0007669"/>
    <property type="project" value="UniProtKB-KW"/>
</dbReference>
<dbReference type="InterPro" id="IPR013762">
    <property type="entry name" value="Integrase-like_cat_sf"/>
</dbReference>
<evidence type="ECO:0000313" key="5">
    <source>
        <dbReference type="EMBL" id="MBJ7599329.1"/>
    </source>
</evidence>
<gene>
    <name evidence="5" type="ORF">JF922_14790</name>
</gene>
<evidence type="ECO:0000256" key="1">
    <source>
        <dbReference type="ARBA" id="ARBA00023125"/>
    </source>
</evidence>
<keyword evidence="1" id="KW-0238">DNA-binding</keyword>
<dbReference type="RefSeq" id="WP_338202824.1">
    <property type="nucleotide sequence ID" value="NZ_JAEKNR010000148.1"/>
</dbReference>
<evidence type="ECO:0000256" key="3">
    <source>
        <dbReference type="SAM" id="MobiDB-lite"/>
    </source>
</evidence>
<dbReference type="EMBL" id="JAEKNR010000148">
    <property type="protein sequence ID" value="MBJ7599329.1"/>
    <property type="molecule type" value="Genomic_DNA"/>
</dbReference>
<sequence length="197" mass="22055">MLKRHVLPRLDRVQIGQLEPRQVNAVMLEARTRGLSVRTCNYIRVTLRAMLSEAQRDGMVGRNAAALVRPFADQREERPLSVLSPGQARVLLEAAHEDREGPLWVLAITTGLRQGELAGLRWQDVDLEARQLQVRRSLQYQNGLGWRPLFALGGRSPGSRPDQHDGRPLHTRVRDSAAGGGRGHGSCAWRKLRSIDP</sequence>
<dbReference type="SUPFAM" id="SSF56349">
    <property type="entry name" value="DNA breaking-rejoining enzymes"/>
    <property type="match status" value="1"/>
</dbReference>
<comment type="caution">
    <text evidence="5">The sequence shown here is derived from an EMBL/GenBank/DDBJ whole genome shotgun (WGS) entry which is preliminary data.</text>
</comment>
<keyword evidence="6" id="KW-1185">Reference proteome</keyword>
<dbReference type="InterPro" id="IPR010998">
    <property type="entry name" value="Integrase_recombinase_N"/>
</dbReference>
<dbReference type="PROSITE" id="PS51898">
    <property type="entry name" value="TYR_RECOMBINASE"/>
    <property type="match status" value="1"/>
</dbReference>
<evidence type="ECO:0000256" key="2">
    <source>
        <dbReference type="ARBA" id="ARBA00023172"/>
    </source>
</evidence>
<proteinExistence type="predicted"/>